<dbReference type="Proteomes" id="UP000823388">
    <property type="component" value="Chromosome 9N"/>
</dbReference>
<reference evidence="1" key="1">
    <citation type="submission" date="2020-05" db="EMBL/GenBank/DDBJ databases">
        <title>WGS assembly of Panicum virgatum.</title>
        <authorList>
            <person name="Lovell J.T."/>
            <person name="Jenkins J."/>
            <person name="Shu S."/>
            <person name="Juenger T.E."/>
            <person name="Schmutz J."/>
        </authorList>
    </citation>
    <scope>NUCLEOTIDE SEQUENCE</scope>
    <source>
        <strain evidence="1">AP13</strain>
    </source>
</reference>
<accession>A0A8T0N3S6</accession>
<evidence type="ECO:0000313" key="1">
    <source>
        <dbReference type="EMBL" id="KAG2541696.1"/>
    </source>
</evidence>
<sequence>MTDLVEALSPKFEAFDAVMQKILDKVTGLKAWRSSADISMTTLLSKADDTAARLQRLEVVPPPPPLPVRQAPPPPPPSAWVNPFDLNMAPDLAARPFALAEEWPGGHRQTQHHRVDGDGILGSPPPRPVTAPWLCCRRRSWSFANISWVGVLITENNLVQAARFSLLWTVTRHITRKMIQRKVISLVLIPRWQLC</sequence>
<proteinExistence type="predicted"/>
<keyword evidence="2" id="KW-1185">Reference proteome</keyword>
<dbReference type="AlphaFoldDB" id="A0A8T0N3S6"/>
<protein>
    <submittedName>
        <fullName evidence="1">Uncharacterized protein</fullName>
    </submittedName>
</protein>
<gene>
    <name evidence="1" type="ORF">PVAP13_9NG695614</name>
</gene>
<dbReference type="EMBL" id="CM029054">
    <property type="protein sequence ID" value="KAG2541696.1"/>
    <property type="molecule type" value="Genomic_DNA"/>
</dbReference>
<name>A0A8T0N3S6_PANVG</name>
<organism evidence="1 2">
    <name type="scientific">Panicum virgatum</name>
    <name type="common">Blackwell switchgrass</name>
    <dbReference type="NCBI Taxonomy" id="38727"/>
    <lineage>
        <taxon>Eukaryota</taxon>
        <taxon>Viridiplantae</taxon>
        <taxon>Streptophyta</taxon>
        <taxon>Embryophyta</taxon>
        <taxon>Tracheophyta</taxon>
        <taxon>Spermatophyta</taxon>
        <taxon>Magnoliopsida</taxon>
        <taxon>Liliopsida</taxon>
        <taxon>Poales</taxon>
        <taxon>Poaceae</taxon>
        <taxon>PACMAD clade</taxon>
        <taxon>Panicoideae</taxon>
        <taxon>Panicodae</taxon>
        <taxon>Paniceae</taxon>
        <taxon>Panicinae</taxon>
        <taxon>Panicum</taxon>
        <taxon>Panicum sect. Hiantes</taxon>
    </lineage>
</organism>
<comment type="caution">
    <text evidence="1">The sequence shown here is derived from an EMBL/GenBank/DDBJ whole genome shotgun (WGS) entry which is preliminary data.</text>
</comment>
<evidence type="ECO:0000313" key="2">
    <source>
        <dbReference type="Proteomes" id="UP000823388"/>
    </source>
</evidence>